<evidence type="ECO:0000313" key="3">
    <source>
        <dbReference type="Proteomes" id="UP000092993"/>
    </source>
</evidence>
<name>A0A1C7MNT6_GRIFR</name>
<sequence length="128" mass="14192">MRDINFNNILIEDVICMHLVENGLKSNKAVASTLDVVVNAYGPNEGINQVVKSLQSDNDAKSKDELEVEAVVKGVIEDAEVDVIQHAILRKYADVTLAIKVLWLKVCNLVVEYENMSNDCKEDLSAMT</sequence>
<keyword evidence="3" id="KW-1185">Reference proteome</keyword>
<dbReference type="EMBL" id="LUGG01000002">
    <property type="protein sequence ID" value="OBZ78478.1"/>
    <property type="molecule type" value="Genomic_DNA"/>
</dbReference>
<dbReference type="Proteomes" id="UP000092993">
    <property type="component" value="Unassembled WGS sequence"/>
</dbReference>
<dbReference type="AlphaFoldDB" id="A0A1C7MNT6"/>
<protein>
    <submittedName>
        <fullName evidence="2">Uncharacterized protein</fullName>
    </submittedName>
</protein>
<gene>
    <name evidence="2" type="ORF">A0H81_02807</name>
    <name evidence="1" type="ORF">A0H81_10978</name>
</gene>
<accession>A0A1C7MNT6</accession>
<proteinExistence type="predicted"/>
<evidence type="ECO:0000313" key="2">
    <source>
        <dbReference type="EMBL" id="OBZ78478.1"/>
    </source>
</evidence>
<organism evidence="2 3">
    <name type="scientific">Grifola frondosa</name>
    <name type="common">Maitake</name>
    <name type="synonym">Polyporus frondosus</name>
    <dbReference type="NCBI Taxonomy" id="5627"/>
    <lineage>
        <taxon>Eukaryota</taxon>
        <taxon>Fungi</taxon>
        <taxon>Dikarya</taxon>
        <taxon>Basidiomycota</taxon>
        <taxon>Agaricomycotina</taxon>
        <taxon>Agaricomycetes</taxon>
        <taxon>Polyporales</taxon>
        <taxon>Grifolaceae</taxon>
        <taxon>Grifola</taxon>
    </lineage>
</organism>
<evidence type="ECO:0000313" key="1">
    <source>
        <dbReference type="EMBL" id="OBZ69178.1"/>
    </source>
</evidence>
<reference evidence="2 3" key="1">
    <citation type="submission" date="2016-03" db="EMBL/GenBank/DDBJ databases">
        <title>Whole genome sequencing of Grifola frondosa 9006-11.</title>
        <authorList>
            <person name="Min B."/>
            <person name="Park H."/>
            <person name="Kim J.-G."/>
            <person name="Cho H."/>
            <person name="Oh Y.-L."/>
            <person name="Kong W.-S."/>
            <person name="Choi I.-G."/>
        </authorList>
    </citation>
    <scope>NUCLEOTIDE SEQUENCE [LARGE SCALE GENOMIC DNA]</scope>
    <source>
        <strain evidence="2 3">9006-11</strain>
    </source>
</reference>
<comment type="caution">
    <text evidence="2">The sequence shown here is derived from an EMBL/GenBank/DDBJ whole genome shotgun (WGS) entry which is preliminary data.</text>
</comment>
<dbReference type="EMBL" id="LUGG01000018">
    <property type="protein sequence ID" value="OBZ69178.1"/>
    <property type="molecule type" value="Genomic_DNA"/>
</dbReference>